<keyword evidence="2" id="KW-1185">Reference proteome</keyword>
<dbReference type="GeneID" id="24923240"/>
<evidence type="ECO:0000313" key="2">
    <source>
        <dbReference type="Proteomes" id="UP000008312"/>
    </source>
</evidence>
<dbReference type="EMBL" id="FN668659">
    <property type="protein sequence ID" value="CBK23299.2"/>
    <property type="molecule type" value="Genomic_DNA"/>
</dbReference>
<dbReference type="RefSeq" id="XP_012897347.1">
    <property type="nucleotide sequence ID" value="XM_013041893.1"/>
</dbReference>
<sequence length="168" mass="19091">MPDGFEIRICNALTILRSIAGYNEIAINLASSHLLYFMCPLIETNNPRFSNIRKVGIAVFVEVTSGNKDPFIYQTFVDDGILNVCLNVIERVDLKEKGGIMLMLNNILCFDMSFCEKLNNVLLDKIYNALVIYENEIKKSPQETAKLKDCIENIRRCIHANEYNGYAA</sequence>
<dbReference type="Proteomes" id="UP000008312">
    <property type="component" value="Unassembled WGS sequence"/>
</dbReference>
<dbReference type="InterPro" id="IPR011989">
    <property type="entry name" value="ARM-like"/>
</dbReference>
<accession>D8M5G0</accession>
<dbReference type="OrthoDB" id="1183224at2759"/>
<proteinExistence type="predicted"/>
<dbReference type="Gene3D" id="1.25.10.10">
    <property type="entry name" value="Leucine-rich Repeat Variant"/>
    <property type="match status" value="1"/>
</dbReference>
<dbReference type="InParanoid" id="D8M5G0"/>
<organism evidence="1">
    <name type="scientific">Blastocystis hominis</name>
    <dbReference type="NCBI Taxonomy" id="12968"/>
    <lineage>
        <taxon>Eukaryota</taxon>
        <taxon>Sar</taxon>
        <taxon>Stramenopiles</taxon>
        <taxon>Bigyra</taxon>
        <taxon>Opalozoa</taxon>
        <taxon>Opalinata</taxon>
        <taxon>Blastocystidae</taxon>
        <taxon>Blastocystis</taxon>
    </lineage>
</organism>
<name>D8M5G0_BLAHO</name>
<evidence type="ECO:0000313" key="1">
    <source>
        <dbReference type="EMBL" id="CBK23299.2"/>
    </source>
</evidence>
<gene>
    <name evidence="1" type="ORF">GSBLH_T00007116001</name>
</gene>
<protein>
    <submittedName>
        <fullName evidence="1">Uncharacterized protein</fullName>
    </submittedName>
</protein>
<reference evidence="1" key="1">
    <citation type="submission" date="2010-02" db="EMBL/GenBank/DDBJ databases">
        <title>Sequencing and annotation of the Blastocystis hominis genome.</title>
        <authorList>
            <person name="Wincker P."/>
        </authorList>
    </citation>
    <scope>NUCLEOTIDE SEQUENCE</scope>
    <source>
        <strain evidence="1">Singapore isolate B</strain>
    </source>
</reference>
<dbReference type="AlphaFoldDB" id="D8M5G0"/>